<organism evidence="3 4">
    <name type="scientific">Parasulfuritortus cantonensis</name>
    <dbReference type="NCBI Taxonomy" id="2528202"/>
    <lineage>
        <taxon>Bacteria</taxon>
        <taxon>Pseudomonadati</taxon>
        <taxon>Pseudomonadota</taxon>
        <taxon>Betaproteobacteria</taxon>
        <taxon>Nitrosomonadales</taxon>
        <taxon>Thiobacillaceae</taxon>
        <taxon>Parasulfuritortus</taxon>
    </lineage>
</organism>
<evidence type="ECO:0000313" key="4">
    <source>
        <dbReference type="Proteomes" id="UP000295443"/>
    </source>
</evidence>
<protein>
    <recommendedName>
        <fullName evidence="2">DUF5666 domain-containing protein</fullName>
    </recommendedName>
</protein>
<feature type="signal peptide" evidence="1">
    <location>
        <begin position="1"/>
        <end position="28"/>
    </location>
</feature>
<feature type="domain" description="DUF5666" evidence="2">
    <location>
        <begin position="130"/>
        <end position="191"/>
    </location>
</feature>
<proteinExistence type="predicted"/>
<dbReference type="AlphaFoldDB" id="A0A4R1B4K3"/>
<feature type="chain" id="PRO_5020566418" description="DUF5666 domain-containing protein" evidence="1">
    <location>
        <begin position="29"/>
        <end position="311"/>
    </location>
</feature>
<keyword evidence="1" id="KW-0732">Signal</keyword>
<feature type="non-terminal residue" evidence="3">
    <location>
        <position position="311"/>
    </location>
</feature>
<name>A0A4R1B4K3_9PROT</name>
<dbReference type="InterPro" id="IPR043724">
    <property type="entry name" value="DUF5666"/>
</dbReference>
<feature type="domain" description="DUF5666" evidence="2">
    <location>
        <begin position="207"/>
        <end position="249"/>
    </location>
</feature>
<dbReference type="EMBL" id="SJZB01000041">
    <property type="protein sequence ID" value="TCJ13034.1"/>
    <property type="molecule type" value="Genomic_DNA"/>
</dbReference>
<sequence>MARATERALARIFGALAATLFLALSAWANPCALPEGGLPFTSGMGGTGIDSGTGMGGTGLGGDGMGGTGISSGTGMGGTGLRAQGGMGGTGIDSGTGLGGTGLRAEDGIGGSGMGGTGRRADGSGIGGTGVVGIITGFGSICVNGLEIHYDAGTPVTMDGRSASAGQLAIGRLVSVDAVGGGASLRARHIELNSAVVGPVDWSAPGGHAFMVLGQTVHPASGVRAPQAGEFVRVDGFRSPDGSLLATHVGRLPAARTVSVTGVVEASSGRTVRIGGLTAVGVDHVATGTPVRLTGRLAAGGVLETQRTELA</sequence>
<dbReference type="RefSeq" id="WP_276320110.1">
    <property type="nucleotide sequence ID" value="NZ_SJZB01000041.1"/>
</dbReference>
<evidence type="ECO:0000259" key="2">
    <source>
        <dbReference type="Pfam" id="PF18914"/>
    </source>
</evidence>
<evidence type="ECO:0000313" key="3">
    <source>
        <dbReference type="EMBL" id="TCJ13034.1"/>
    </source>
</evidence>
<reference evidence="3 4" key="1">
    <citation type="submission" date="2019-03" db="EMBL/GenBank/DDBJ databases">
        <title>Genome sequence of Thiobacillaceae bacterium LSR1, a sulfur-oxidizing bacterium isolated from freshwater sediment.</title>
        <authorList>
            <person name="Li S."/>
        </authorList>
    </citation>
    <scope>NUCLEOTIDE SEQUENCE [LARGE SCALE GENOMIC DNA]</scope>
    <source>
        <strain evidence="3 4">LSR1</strain>
    </source>
</reference>
<evidence type="ECO:0000256" key="1">
    <source>
        <dbReference type="SAM" id="SignalP"/>
    </source>
</evidence>
<dbReference type="Proteomes" id="UP000295443">
    <property type="component" value="Unassembled WGS sequence"/>
</dbReference>
<keyword evidence="4" id="KW-1185">Reference proteome</keyword>
<comment type="caution">
    <text evidence="3">The sequence shown here is derived from an EMBL/GenBank/DDBJ whole genome shotgun (WGS) entry which is preliminary data.</text>
</comment>
<accession>A0A4R1B4K3</accession>
<gene>
    <name evidence="3" type="ORF">EZJ19_10740</name>
</gene>
<dbReference type="Pfam" id="PF18914">
    <property type="entry name" value="DUF5666"/>
    <property type="match status" value="2"/>
</dbReference>